<gene>
    <name evidence="1" type="ORF">CW311_08070</name>
</gene>
<evidence type="ECO:0000313" key="2">
    <source>
        <dbReference type="Proteomes" id="UP000233553"/>
    </source>
</evidence>
<name>A0A2N0WFD9_9GAMM</name>
<reference evidence="1 2" key="1">
    <citation type="submission" date="2017-12" db="EMBL/GenBank/DDBJ databases">
        <title>Draft Genome sequences of multiple microbial strains isolated from spacecraft associated surfaces.</title>
        <authorList>
            <person name="Seuylemezian A."/>
            <person name="Vaishampayan P."/>
            <person name="Venkateswaran K."/>
        </authorList>
    </citation>
    <scope>NUCLEOTIDE SEQUENCE [LARGE SCALE GENOMIC DNA]</scope>
    <source>
        <strain evidence="1 2">2P01AA</strain>
    </source>
</reference>
<proteinExistence type="predicted"/>
<accession>A0A2N0WFD9</accession>
<dbReference type="EMBL" id="PISJ01000012">
    <property type="protein sequence ID" value="PKF33796.1"/>
    <property type="molecule type" value="Genomic_DNA"/>
</dbReference>
<sequence length="250" mass="28861">MVLRLWNSSVYARVFLGEAQLSVCLIQGRLQPQVINKAQFCFAIDELASGLAALKEWLTKNFRGQRIEWILGIHYVRYLMLPWSNQHLKAGFSAQLARQLFSKQFQQDANGYEIKISKLEYAQPLLATFFDKHVILALQQFAKDSEFRTISIEPLMGIVWNRFYRQIKSSSTSLVLVDEGRALIIQQDKGKINSLSLRPFISENMLINSQKQHTFFFYPSRISDETAVQYLDLRDGKQGSLYSYPLCGVF</sequence>
<protein>
    <submittedName>
        <fullName evidence="1">Uncharacterized protein</fullName>
    </submittedName>
</protein>
<evidence type="ECO:0000313" key="1">
    <source>
        <dbReference type="EMBL" id="PKF33796.1"/>
    </source>
</evidence>
<dbReference type="Proteomes" id="UP000233553">
    <property type="component" value="Unassembled WGS sequence"/>
</dbReference>
<dbReference type="AlphaFoldDB" id="A0A2N0WFD9"/>
<comment type="caution">
    <text evidence="1">The sequence shown here is derived from an EMBL/GenBank/DDBJ whole genome shotgun (WGS) entry which is preliminary data.</text>
</comment>
<organism evidence="1 2">
    <name type="scientific">Acinetobacter proteolyticus</name>
    <dbReference type="NCBI Taxonomy" id="1776741"/>
    <lineage>
        <taxon>Bacteria</taxon>
        <taxon>Pseudomonadati</taxon>
        <taxon>Pseudomonadota</taxon>
        <taxon>Gammaproteobacteria</taxon>
        <taxon>Moraxellales</taxon>
        <taxon>Moraxellaceae</taxon>
        <taxon>Acinetobacter</taxon>
    </lineage>
</organism>